<reference evidence="1" key="1">
    <citation type="submission" date="2022-04" db="EMBL/GenBank/DDBJ databases">
        <title>Genome of the entomopathogenic fungus Entomophthora muscae.</title>
        <authorList>
            <person name="Elya C."/>
            <person name="Lovett B.R."/>
            <person name="Lee E."/>
            <person name="Macias A.M."/>
            <person name="Hajek A.E."/>
            <person name="De Bivort B.L."/>
            <person name="Kasson M.T."/>
            <person name="De Fine Licht H.H."/>
            <person name="Stajich J.E."/>
        </authorList>
    </citation>
    <scope>NUCLEOTIDE SEQUENCE</scope>
    <source>
        <strain evidence="1">Berkeley</strain>
    </source>
</reference>
<gene>
    <name evidence="1" type="ORF">DSO57_1034519</name>
</gene>
<name>A0ACC2REI2_9FUNG</name>
<accession>A0ACC2REI2</accession>
<proteinExistence type="predicted"/>
<evidence type="ECO:0000313" key="2">
    <source>
        <dbReference type="Proteomes" id="UP001165960"/>
    </source>
</evidence>
<evidence type="ECO:0000313" key="1">
    <source>
        <dbReference type="EMBL" id="KAJ9048502.1"/>
    </source>
</evidence>
<dbReference type="Proteomes" id="UP001165960">
    <property type="component" value="Unassembled WGS sequence"/>
</dbReference>
<organism evidence="1 2">
    <name type="scientific">Entomophthora muscae</name>
    <dbReference type="NCBI Taxonomy" id="34485"/>
    <lineage>
        <taxon>Eukaryota</taxon>
        <taxon>Fungi</taxon>
        <taxon>Fungi incertae sedis</taxon>
        <taxon>Zoopagomycota</taxon>
        <taxon>Entomophthoromycotina</taxon>
        <taxon>Entomophthoromycetes</taxon>
        <taxon>Entomophthorales</taxon>
        <taxon>Entomophthoraceae</taxon>
        <taxon>Entomophthora</taxon>
    </lineage>
</organism>
<keyword evidence="2" id="KW-1185">Reference proteome</keyword>
<comment type="caution">
    <text evidence="1">The sequence shown here is derived from an EMBL/GenBank/DDBJ whole genome shotgun (WGS) entry which is preliminary data.</text>
</comment>
<sequence length="74" mass="7992">MERCPVKSQKFNMDFPPLMGENKNPIEGKTELIGRQIILSSGQAPAAVAQAPTRQPGPGQPPARLGLRQLQKDG</sequence>
<protein>
    <submittedName>
        <fullName evidence="1">Uncharacterized protein</fullName>
    </submittedName>
</protein>
<dbReference type="EMBL" id="QTSX02007388">
    <property type="protein sequence ID" value="KAJ9048502.1"/>
    <property type="molecule type" value="Genomic_DNA"/>
</dbReference>